<dbReference type="Proteomes" id="UP000823775">
    <property type="component" value="Unassembled WGS sequence"/>
</dbReference>
<evidence type="ECO:0000256" key="1">
    <source>
        <dbReference type="SAM" id="Coils"/>
    </source>
</evidence>
<evidence type="ECO:0000256" key="2">
    <source>
        <dbReference type="SAM" id="SignalP"/>
    </source>
</evidence>
<dbReference type="EMBL" id="JACEIK010011707">
    <property type="protein sequence ID" value="MCE3215844.1"/>
    <property type="molecule type" value="Genomic_DNA"/>
</dbReference>
<accession>A0ABS8WW52</accession>
<keyword evidence="4" id="KW-1185">Reference proteome</keyword>
<gene>
    <name evidence="3" type="ORF">HAX54_003737</name>
</gene>
<feature type="chain" id="PRO_5045212336" evidence="2">
    <location>
        <begin position="35"/>
        <end position="258"/>
    </location>
</feature>
<feature type="signal peptide" evidence="2">
    <location>
        <begin position="1"/>
        <end position="34"/>
    </location>
</feature>
<feature type="coiled-coil region" evidence="1">
    <location>
        <begin position="193"/>
        <end position="227"/>
    </location>
</feature>
<evidence type="ECO:0000313" key="4">
    <source>
        <dbReference type="Proteomes" id="UP000823775"/>
    </source>
</evidence>
<evidence type="ECO:0000313" key="3">
    <source>
        <dbReference type="EMBL" id="MCE3215844.1"/>
    </source>
</evidence>
<dbReference type="Pfam" id="PF03004">
    <property type="entry name" value="Transposase_24"/>
    <property type="match status" value="1"/>
</dbReference>
<protein>
    <submittedName>
        <fullName evidence="3">Uncharacterized protein</fullName>
    </submittedName>
</protein>
<name>A0ABS8WW52_DATST</name>
<dbReference type="InterPro" id="IPR004252">
    <property type="entry name" value="Probable_transposase_24"/>
</dbReference>
<comment type="caution">
    <text evidence="3">The sequence shown here is derived from an EMBL/GenBank/DDBJ whole genome shotgun (WGS) entry which is preliminary data.</text>
</comment>
<keyword evidence="2" id="KW-0732">Signal</keyword>
<sequence length="258" mass="29390">MTEFSLLMLQRCNLFSNLLLVGFLLFLSFGPAKSDDGKTVEASFNSHNQVVGKEGQKLAIFLGIVVRTPELTPLHANDWRIFDNGEKKKLLNFVRTENGIEPTRAQIFLLTHKKRKDDRPLDDNSAKIIYMISERISSERSTEQPPHSVSWECDMYSQVLGNDKSGYVHGLGHGPTASVLWGSKSSLGNIIAEDSSNEVVQRVEREIIELKDKKNQEMNLMKQNQEKMHSKLYQMRQLMCKYAPNESMPQNINDTSNE</sequence>
<keyword evidence="1" id="KW-0175">Coiled coil</keyword>
<organism evidence="3 4">
    <name type="scientific">Datura stramonium</name>
    <name type="common">Jimsonweed</name>
    <name type="synonym">Common thornapple</name>
    <dbReference type="NCBI Taxonomy" id="4076"/>
    <lineage>
        <taxon>Eukaryota</taxon>
        <taxon>Viridiplantae</taxon>
        <taxon>Streptophyta</taxon>
        <taxon>Embryophyta</taxon>
        <taxon>Tracheophyta</taxon>
        <taxon>Spermatophyta</taxon>
        <taxon>Magnoliopsida</taxon>
        <taxon>eudicotyledons</taxon>
        <taxon>Gunneridae</taxon>
        <taxon>Pentapetalae</taxon>
        <taxon>asterids</taxon>
        <taxon>lamiids</taxon>
        <taxon>Solanales</taxon>
        <taxon>Solanaceae</taxon>
        <taxon>Solanoideae</taxon>
        <taxon>Datureae</taxon>
        <taxon>Datura</taxon>
    </lineage>
</organism>
<reference evidence="3 4" key="1">
    <citation type="journal article" date="2021" name="BMC Genomics">
        <title>Datura genome reveals duplications of psychoactive alkaloid biosynthetic genes and high mutation rate following tissue culture.</title>
        <authorList>
            <person name="Rajewski A."/>
            <person name="Carter-House D."/>
            <person name="Stajich J."/>
            <person name="Litt A."/>
        </authorList>
    </citation>
    <scope>NUCLEOTIDE SEQUENCE [LARGE SCALE GENOMIC DNA]</scope>
    <source>
        <strain evidence="3">AR-01</strain>
    </source>
</reference>
<proteinExistence type="predicted"/>